<keyword evidence="1 5" id="KW-0489">Methyltransferase</keyword>
<dbReference type="InterPro" id="IPR029028">
    <property type="entry name" value="Alpha/beta_knot_MTases"/>
</dbReference>
<keyword evidence="5" id="KW-0698">rRNA processing</keyword>
<dbReference type="Proteomes" id="UP000245020">
    <property type="component" value="Unassembled WGS sequence"/>
</dbReference>
<evidence type="ECO:0000313" key="6">
    <source>
        <dbReference type="EMBL" id="PWD81811.1"/>
    </source>
</evidence>
<dbReference type="GO" id="GO:0070038">
    <property type="term" value="F:rRNA (pseudouridine-N3-)-methyltransferase activity"/>
    <property type="evidence" value="ECO:0007669"/>
    <property type="project" value="UniProtKB-UniRule"/>
</dbReference>
<protein>
    <recommendedName>
        <fullName evidence="5">Ribosomal RNA large subunit methyltransferase H</fullName>
        <ecNumber evidence="5">2.1.1.177</ecNumber>
    </recommendedName>
    <alternativeName>
        <fullName evidence="5">23S rRNA (pseudouridine1915-N3)-methyltransferase</fullName>
    </alternativeName>
    <alternativeName>
        <fullName evidence="5">23S rRNA m3Psi1915 methyltransferase</fullName>
    </alternativeName>
    <alternativeName>
        <fullName evidence="5">rRNA (pseudouridine-N3-)-methyltransferase RlmH</fullName>
    </alternativeName>
</protein>
<sequence length="156" mass="17448">MVIYLIAVGSNMPQWVKMGYEEYAGRLRADVTLKLIEIPALPRKKNADVKRILKEEGEKLQKAIPKGAMVVGLDVIGQAVTTPQLSEKMASWMLSGRDIALLIGGPEGFSPEIKSLFEQSLSLSKLTLPHPMVRVLVAEQLFRAWSILNNHPYHRE</sequence>
<gene>
    <name evidence="5" type="primary">rlmH</name>
    <name evidence="6" type="ORF">DC083_01050</name>
</gene>
<feature type="binding site" evidence="5">
    <location>
        <position position="104"/>
    </location>
    <ligand>
        <name>S-adenosyl-L-methionine</name>
        <dbReference type="ChEBI" id="CHEBI:59789"/>
    </ligand>
</feature>
<dbReference type="GO" id="GO:0005737">
    <property type="term" value="C:cytoplasm"/>
    <property type="evidence" value="ECO:0007669"/>
    <property type="project" value="UniProtKB-SubCell"/>
</dbReference>
<keyword evidence="3 5" id="KW-0949">S-adenosyl-L-methionine</keyword>
<dbReference type="EC" id="2.1.1.177" evidence="5"/>
<comment type="subunit">
    <text evidence="5">Homodimer.</text>
</comment>
<keyword evidence="2 5" id="KW-0808">Transferase</keyword>
<dbReference type="EMBL" id="QEWQ01000001">
    <property type="protein sequence ID" value="PWD81811.1"/>
    <property type="molecule type" value="Genomic_DNA"/>
</dbReference>
<dbReference type="RefSeq" id="WP_109188436.1">
    <property type="nucleotide sequence ID" value="NZ_BMYA01000001.1"/>
</dbReference>
<evidence type="ECO:0000256" key="2">
    <source>
        <dbReference type="ARBA" id="ARBA00022679"/>
    </source>
</evidence>
<dbReference type="Pfam" id="PF02590">
    <property type="entry name" value="SPOUT_MTase"/>
    <property type="match status" value="1"/>
</dbReference>
<evidence type="ECO:0000256" key="4">
    <source>
        <dbReference type="ARBA" id="ARBA00038303"/>
    </source>
</evidence>
<dbReference type="InterPro" id="IPR003742">
    <property type="entry name" value="RlmH-like"/>
</dbReference>
<dbReference type="PANTHER" id="PTHR33603:SF1">
    <property type="entry name" value="RIBOSOMAL RNA LARGE SUBUNIT METHYLTRANSFERASE H"/>
    <property type="match status" value="1"/>
</dbReference>
<proteinExistence type="inferred from homology"/>
<accession>A0A2U2AGN0</accession>
<dbReference type="SUPFAM" id="SSF75217">
    <property type="entry name" value="alpha/beta knot"/>
    <property type="match status" value="1"/>
</dbReference>
<reference evidence="7" key="1">
    <citation type="submission" date="2018-05" db="EMBL/GenBank/DDBJ databases">
        <title>Ignatzschineria dubaiensis sp. nov., isolated from necrotic foot tissues of dromedaries (Camelus dromedarius) and associated maggots in Dubai, United Arab Emirates.</title>
        <authorList>
            <person name="Tsang C.C."/>
            <person name="Tang J.Y.M."/>
            <person name="Fong J.Y.H."/>
            <person name="Kinne J."/>
            <person name="Lee H.H."/>
            <person name="Joseph M."/>
            <person name="Jose S."/>
            <person name="Schuster R.K."/>
            <person name="Tang Y."/>
            <person name="Sivakumar S."/>
            <person name="Chen J.H.K."/>
            <person name="Teng J.L.L."/>
            <person name="Lau S.K.P."/>
            <person name="Wernery U."/>
            <person name="Woo P.C.Y."/>
        </authorList>
    </citation>
    <scope>NUCLEOTIDE SEQUENCE [LARGE SCALE GENOMIC DNA]</scope>
    <source>
        <strain evidence="7">KCTC 22644</strain>
    </source>
</reference>
<comment type="function">
    <text evidence="5">Specifically methylates the pseudouridine at position 1915 (m3Psi1915) in 23S rRNA.</text>
</comment>
<dbReference type="NCBIfam" id="NF000986">
    <property type="entry name" value="PRK00103.1-4"/>
    <property type="match status" value="1"/>
</dbReference>
<comment type="caution">
    <text evidence="6">The sequence shown here is derived from an EMBL/GenBank/DDBJ whole genome shotgun (WGS) entry which is preliminary data.</text>
</comment>
<comment type="similarity">
    <text evidence="4 5">Belongs to the RNA methyltransferase RlmH family.</text>
</comment>
<dbReference type="AlphaFoldDB" id="A0A2U2AGN0"/>
<evidence type="ECO:0000256" key="1">
    <source>
        <dbReference type="ARBA" id="ARBA00022603"/>
    </source>
</evidence>
<keyword evidence="5" id="KW-0963">Cytoplasm</keyword>
<feature type="binding site" evidence="5">
    <location>
        <position position="73"/>
    </location>
    <ligand>
        <name>S-adenosyl-L-methionine</name>
        <dbReference type="ChEBI" id="CHEBI:59789"/>
    </ligand>
</feature>
<evidence type="ECO:0000256" key="5">
    <source>
        <dbReference type="HAMAP-Rule" id="MF_00658"/>
    </source>
</evidence>
<comment type="catalytic activity">
    <reaction evidence="5">
        <text>pseudouridine(1915) in 23S rRNA + S-adenosyl-L-methionine = N(3)-methylpseudouridine(1915) in 23S rRNA + S-adenosyl-L-homocysteine + H(+)</text>
        <dbReference type="Rhea" id="RHEA:42752"/>
        <dbReference type="Rhea" id="RHEA-COMP:10221"/>
        <dbReference type="Rhea" id="RHEA-COMP:10222"/>
        <dbReference type="ChEBI" id="CHEBI:15378"/>
        <dbReference type="ChEBI" id="CHEBI:57856"/>
        <dbReference type="ChEBI" id="CHEBI:59789"/>
        <dbReference type="ChEBI" id="CHEBI:65314"/>
        <dbReference type="ChEBI" id="CHEBI:74486"/>
        <dbReference type="EC" id="2.1.1.177"/>
    </reaction>
</comment>
<dbReference type="InterPro" id="IPR029026">
    <property type="entry name" value="tRNA_m1G_MTases_N"/>
</dbReference>
<dbReference type="PANTHER" id="PTHR33603">
    <property type="entry name" value="METHYLTRANSFERASE"/>
    <property type="match status" value="1"/>
</dbReference>
<keyword evidence="7" id="KW-1185">Reference proteome</keyword>
<organism evidence="6 7">
    <name type="scientific">Ignatzschineria ureiclastica</name>
    <dbReference type="NCBI Taxonomy" id="472582"/>
    <lineage>
        <taxon>Bacteria</taxon>
        <taxon>Pseudomonadati</taxon>
        <taxon>Pseudomonadota</taxon>
        <taxon>Gammaproteobacteria</taxon>
        <taxon>Cardiobacteriales</taxon>
        <taxon>Ignatzschineriaceae</taxon>
        <taxon>Ignatzschineria</taxon>
    </lineage>
</organism>
<dbReference type="OrthoDB" id="9806643at2"/>
<dbReference type="PIRSF" id="PIRSF004505">
    <property type="entry name" value="MT_bac"/>
    <property type="match status" value="1"/>
</dbReference>
<dbReference type="Gene3D" id="3.40.1280.10">
    <property type="match status" value="1"/>
</dbReference>
<name>A0A2U2AGN0_9GAMM</name>
<dbReference type="NCBIfam" id="TIGR00246">
    <property type="entry name" value="tRNA_RlmH_YbeA"/>
    <property type="match status" value="1"/>
</dbReference>
<comment type="subcellular location">
    <subcellularLocation>
        <location evidence="5">Cytoplasm</location>
    </subcellularLocation>
</comment>
<dbReference type="CDD" id="cd18081">
    <property type="entry name" value="RlmH-like"/>
    <property type="match status" value="1"/>
</dbReference>
<feature type="binding site" evidence="5">
    <location>
        <begin position="123"/>
        <end position="128"/>
    </location>
    <ligand>
        <name>S-adenosyl-L-methionine</name>
        <dbReference type="ChEBI" id="CHEBI:59789"/>
    </ligand>
</feature>
<dbReference type="HAMAP" id="MF_00658">
    <property type="entry name" value="23SrRNA_methyltr_H"/>
    <property type="match status" value="1"/>
</dbReference>
<evidence type="ECO:0000256" key="3">
    <source>
        <dbReference type="ARBA" id="ARBA00022691"/>
    </source>
</evidence>
<evidence type="ECO:0000313" key="7">
    <source>
        <dbReference type="Proteomes" id="UP000245020"/>
    </source>
</evidence>